<keyword evidence="1" id="KW-0812">Transmembrane</keyword>
<proteinExistence type="predicted"/>
<dbReference type="OrthoDB" id="5196985at2"/>
<dbReference type="RefSeq" id="WP_131892448.1">
    <property type="nucleotide sequence ID" value="NZ_SMKZ01000006.1"/>
</dbReference>
<name>A0A4R5DQA5_9ACTN</name>
<comment type="caution">
    <text evidence="2">The sequence shown here is derived from an EMBL/GenBank/DDBJ whole genome shotgun (WGS) entry which is preliminary data.</text>
</comment>
<dbReference type="AlphaFoldDB" id="A0A4R5DQA5"/>
<sequence>MSLKGTPPDSAARPRRAGLFDIRVVIAGLFGIFGLVLLAMGLFATSDADLDKADGINVNLWTGVGLLIAAAIFAAWTWLRPVVVTGLPDDRTAE</sequence>
<keyword evidence="1" id="KW-0472">Membrane</keyword>
<evidence type="ECO:0008006" key="4">
    <source>
        <dbReference type="Google" id="ProtNLM"/>
    </source>
</evidence>
<dbReference type="Proteomes" id="UP000294739">
    <property type="component" value="Unassembled WGS sequence"/>
</dbReference>
<gene>
    <name evidence="2" type="ORF">E1269_06125</name>
</gene>
<keyword evidence="1" id="KW-1133">Transmembrane helix</keyword>
<evidence type="ECO:0000313" key="2">
    <source>
        <dbReference type="EMBL" id="TDE12973.1"/>
    </source>
</evidence>
<dbReference type="InParanoid" id="A0A4R5DQA5"/>
<dbReference type="EMBL" id="SMKZ01000006">
    <property type="protein sequence ID" value="TDE12973.1"/>
    <property type="molecule type" value="Genomic_DNA"/>
</dbReference>
<evidence type="ECO:0000313" key="3">
    <source>
        <dbReference type="Proteomes" id="UP000294739"/>
    </source>
</evidence>
<evidence type="ECO:0000256" key="1">
    <source>
        <dbReference type="SAM" id="Phobius"/>
    </source>
</evidence>
<feature type="transmembrane region" description="Helical" evidence="1">
    <location>
        <begin position="20"/>
        <end position="44"/>
    </location>
</feature>
<keyword evidence="3" id="KW-1185">Reference proteome</keyword>
<organism evidence="2 3">
    <name type="scientific">Jiangella asiatica</name>
    <dbReference type="NCBI Taxonomy" id="2530372"/>
    <lineage>
        <taxon>Bacteria</taxon>
        <taxon>Bacillati</taxon>
        <taxon>Actinomycetota</taxon>
        <taxon>Actinomycetes</taxon>
        <taxon>Jiangellales</taxon>
        <taxon>Jiangellaceae</taxon>
        <taxon>Jiangella</taxon>
    </lineage>
</organism>
<reference evidence="2 3" key="1">
    <citation type="submission" date="2019-03" db="EMBL/GenBank/DDBJ databases">
        <title>Draft genome sequences of novel Actinobacteria.</title>
        <authorList>
            <person name="Sahin N."/>
            <person name="Ay H."/>
            <person name="Saygin H."/>
        </authorList>
    </citation>
    <scope>NUCLEOTIDE SEQUENCE [LARGE SCALE GENOMIC DNA]</scope>
    <source>
        <strain evidence="2 3">5K138</strain>
    </source>
</reference>
<accession>A0A4R5DQA5</accession>
<protein>
    <recommendedName>
        <fullName evidence="4">Cell division protein CrgA</fullName>
    </recommendedName>
</protein>
<feature type="transmembrane region" description="Helical" evidence="1">
    <location>
        <begin position="56"/>
        <end position="79"/>
    </location>
</feature>